<dbReference type="GeneID" id="85386878"/>
<dbReference type="Gene3D" id="3.30.200.20">
    <property type="entry name" value="Phosphorylase Kinase, domain 1"/>
    <property type="match status" value="1"/>
</dbReference>
<dbReference type="Pfam" id="PF00069">
    <property type="entry name" value="Pkinase"/>
    <property type="match status" value="1"/>
</dbReference>
<proteinExistence type="predicted"/>
<dbReference type="Gene3D" id="1.10.510.10">
    <property type="entry name" value="Transferase(Phosphotransferase) domain 1"/>
    <property type="match status" value="1"/>
</dbReference>
<keyword evidence="2" id="KW-0808">Transferase</keyword>
<evidence type="ECO:0000313" key="3">
    <source>
        <dbReference type="Proteomes" id="UP001244207"/>
    </source>
</evidence>
<feature type="domain" description="Protein kinase" evidence="1">
    <location>
        <begin position="199"/>
        <end position="550"/>
    </location>
</feature>
<evidence type="ECO:0000259" key="1">
    <source>
        <dbReference type="PROSITE" id="PS50011"/>
    </source>
</evidence>
<dbReference type="PANTHER" id="PTHR24359">
    <property type="entry name" value="SERINE/THREONINE-PROTEIN KINASE SBK1"/>
    <property type="match status" value="1"/>
</dbReference>
<dbReference type="AlphaFoldDB" id="A0AAD8UIT1"/>
<keyword evidence="2" id="KW-0418">Kinase</keyword>
<dbReference type="EMBL" id="JAHMHS010000079">
    <property type="protein sequence ID" value="KAK1722480.1"/>
    <property type="molecule type" value="Genomic_DNA"/>
</dbReference>
<dbReference type="InterPro" id="IPR000719">
    <property type="entry name" value="Prot_kinase_dom"/>
</dbReference>
<dbReference type="GO" id="GO:0004674">
    <property type="term" value="F:protein serine/threonine kinase activity"/>
    <property type="evidence" value="ECO:0007669"/>
    <property type="project" value="TreeGrafter"/>
</dbReference>
<dbReference type="SMART" id="SM00220">
    <property type="entry name" value="S_TKc"/>
    <property type="match status" value="1"/>
</dbReference>
<dbReference type="GO" id="GO:0005524">
    <property type="term" value="F:ATP binding"/>
    <property type="evidence" value="ECO:0007669"/>
    <property type="project" value="InterPro"/>
</dbReference>
<organism evidence="2 3">
    <name type="scientific">Glomerella acutata</name>
    <name type="common">Colletotrichum acutatum</name>
    <dbReference type="NCBI Taxonomy" id="27357"/>
    <lineage>
        <taxon>Eukaryota</taxon>
        <taxon>Fungi</taxon>
        <taxon>Dikarya</taxon>
        <taxon>Ascomycota</taxon>
        <taxon>Pezizomycotina</taxon>
        <taxon>Sordariomycetes</taxon>
        <taxon>Hypocreomycetidae</taxon>
        <taxon>Glomerellales</taxon>
        <taxon>Glomerellaceae</taxon>
        <taxon>Colletotrichum</taxon>
        <taxon>Colletotrichum acutatum species complex</taxon>
    </lineage>
</organism>
<dbReference type="PANTHER" id="PTHR24359:SF37">
    <property type="entry name" value="PROTEIN KINASE DOMAIN-CONTAINING PROTEIN"/>
    <property type="match status" value="1"/>
</dbReference>
<sequence length="572" mass="66235">MTSLGLENRAGLMSQPVDVGVARDDVACILLRASRQDLNDKRNRFVPRGKIVSQFDHEKVSGLLGTFIPSDKTKVADIASFISPNKHKKCRCDDALCTGLRIIFATLFLLGKQELILNIYQSSVHICDGAWPCSDPTLPTYFSRAAEALREVLQALDAHNEELFHQLQWHMRSPYFSKSDTSSNKQPYHLLHDEVTLPWSELNMQGAILDGQVSFVQRIKIHRDHHDFSDQAEILVEHFALKITDKEHTTKAAETSFMDEIAANQRTTHPRITPLLSAFKHRKRYYLLFPWADGDSLYDLWRKHDLHHESIERCPSWYSVRWMIDQCYYIADALATVHGYDSREGGHSSEAQLHLDIKPENVVCFRKSENGKVSYDLKLTDFGLSKPFNRNSSTRPTQKAETKTYRPPERDLERYAVDESFDIWCLGCLFLDFITWAVEGWSGVESFSEKRLQETDEIDVDLEFPPVLEDTFFKKRVQRGTWWWPRRVPRTIVADLKPSVISQFQHLRAHARCTEDLERFLSLVQSRMLLIDDSARATSNEVRDVLQVWKQSFEEQRVQTRSLHPTGTFMDE</sequence>
<dbReference type="Proteomes" id="UP001244207">
    <property type="component" value="Unassembled WGS sequence"/>
</dbReference>
<dbReference type="RefSeq" id="XP_060362535.1">
    <property type="nucleotide sequence ID" value="XM_060502979.1"/>
</dbReference>
<keyword evidence="3" id="KW-1185">Reference proteome</keyword>
<evidence type="ECO:0000313" key="2">
    <source>
        <dbReference type="EMBL" id="KAK1722480.1"/>
    </source>
</evidence>
<dbReference type="InterPro" id="IPR011009">
    <property type="entry name" value="Kinase-like_dom_sf"/>
</dbReference>
<gene>
    <name evidence="2" type="ORF">BDZ83DRAFT_420356</name>
</gene>
<protein>
    <submittedName>
        <fullName evidence="2">Kinase-like domain-containing protein</fullName>
    </submittedName>
</protein>
<dbReference type="SUPFAM" id="SSF56112">
    <property type="entry name" value="Protein kinase-like (PK-like)"/>
    <property type="match status" value="1"/>
</dbReference>
<dbReference type="CDD" id="cd00180">
    <property type="entry name" value="PKc"/>
    <property type="match status" value="1"/>
</dbReference>
<comment type="caution">
    <text evidence="2">The sequence shown here is derived from an EMBL/GenBank/DDBJ whole genome shotgun (WGS) entry which is preliminary data.</text>
</comment>
<reference evidence="2" key="1">
    <citation type="submission" date="2021-12" db="EMBL/GenBank/DDBJ databases">
        <title>Comparative genomics, transcriptomics and evolutionary studies reveal genomic signatures of adaptation to plant cell wall in hemibiotrophic fungi.</title>
        <authorList>
            <consortium name="DOE Joint Genome Institute"/>
            <person name="Baroncelli R."/>
            <person name="Diaz J.F."/>
            <person name="Benocci T."/>
            <person name="Peng M."/>
            <person name="Battaglia E."/>
            <person name="Haridas S."/>
            <person name="Andreopoulos W."/>
            <person name="Labutti K."/>
            <person name="Pangilinan J."/>
            <person name="Floch G.L."/>
            <person name="Makela M.R."/>
            <person name="Henrissat B."/>
            <person name="Grigoriev I.V."/>
            <person name="Crouch J.A."/>
            <person name="De Vries R.P."/>
            <person name="Sukno S.A."/>
            <person name="Thon M.R."/>
        </authorList>
    </citation>
    <scope>NUCLEOTIDE SEQUENCE</scope>
    <source>
        <strain evidence="2">CBS 112980</strain>
    </source>
</reference>
<dbReference type="PROSITE" id="PS50011">
    <property type="entry name" value="PROTEIN_KINASE_DOM"/>
    <property type="match status" value="1"/>
</dbReference>
<accession>A0AAD8UIT1</accession>
<name>A0AAD8UIT1_GLOAC</name>